<proteinExistence type="predicted"/>
<feature type="non-terminal residue" evidence="2">
    <location>
        <position position="1"/>
    </location>
</feature>
<dbReference type="EMBL" id="BMAW01008666">
    <property type="protein sequence ID" value="GFT09630.1"/>
    <property type="molecule type" value="Genomic_DNA"/>
</dbReference>
<evidence type="ECO:0000313" key="2">
    <source>
        <dbReference type="EMBL" id="GFT09630.1"/>
    </source>
</evidence>
<keyword evidence="3" id="KW-1185">Reference proteome</keyword>
<name>A0A8X6NEQ9_NEPPI</name>
<dbReference type="Proteomes" id="UP000887013">
    <property type="component" value="Unassembled WGS sequence"/>
</dbReference>
<dbReference type="OrthoDB" id="6436410at2759"/>
<dbReference type="AlphaFoldDB" id="A0A8X6NEQ9"/>
<accession>A0A8X6NEQ9</accession>
<reference evidence="2" key="1">
    <citation type="submission" date="2020-08" db="EMBL/GenBank/DDBJ databases">
        <title>Multicomponent nature underlies the extraordinary mechanical properties of spider dragline silk.</title>
        <authorList>
            <person name="Kono N."/>
            <person name="Nakamura H."/>
            <person name="Mori M."/>
            <person name="Yoshida Y."/>
            <person name="Ohtoshi R."/>
            <person name="Malay A.D."/>
            <person name="Moran D.A.P."/>
            <person name="Tomita M."/>
            <person name="Numata K."/>
            <person name="Arakawa K."/>
        </authorList>
    </citation>
    <scope>NUCLEOTIDE SEQUENCE</scope>
</reference>
<protein>
    <submittedName>
        <fullName evidence="2">Uncharacterized protein</fullName>
    </submittedName>
</protein>
<comment type="caution">
    <text evidence="2">The sequence shown here is derived from an EMBL/GenBank/DDBJ whole genome shotgun (WGS) entry which is preliminary data.</text>
</comment>
<feature type="compositionally biased region" description="Polar residues" evidence="1">
    <location>
        <begin position="94"/>
        <end position="103"/>
    </location>
</feature>
<evidence type="ECO:0000256" key="1">
    <source>
        <dbReference type="SAM" id="MobiDB-lite"/>
    </source>
</evidence>
<gene>
    <name evidence="2" type="ORF">NPIL_149521</name>
</gene>
<feature type="region of interest" description="Disordered" evidence="1">
    <location>
        <begin position="84"/>
        <end position="103"/>
    </location>
</feature>
<organism evidence="2 3">
    <name type="scientific">Nephila pilipes</name>
    <name type="common">Giant wood spider</name>
    <name type="synonym">Nephila maculata</name>
    <dbReference type="NCBI Taxonomy" id="299642"/>
    <lineage>
        <taxon>Eukaryota</taxon>
        <taxon>Metazoa</taxon>
        <taxon>Ecdysozoa</taxon>
        <taxon>Arthropoda</taxon>
        <taxon>Chelicerata</taxon>
        <taxon>Arachnida</taxon>
        <taxon>Araneae</taxon>
        <taxon>Araneomorphae</taxon>
        <taxon>Entelegynae</taxon>
        <taxon>Araneoidea</taxon>
        <taxon>Nephilidae</taxon>
        <taxon>Nephila</taxon>
    </lineage>
</organism>
<sequence length="103" mass="11592">DCLSTCSWVPLAYPVGHSRLPTAISNDLLEILDEMVDCIKAGAGHILSIDAIVAESQDLKTMLIDISLRLSSLETREQSTFLEPKRHFRRQSKSRNSGNQEHW</sequence>
<evidence type="ECO:0000313" key="3">
    <source>
        <dbReference type="Proteomes" id="UP000887013"/>
    </source>
</evidence>